<protein>
    <recommendedName>
        <fullName evidence="2">SIPAR domain-containing protein</fullName>
    </recommendedName>
</protein>
<dbReference type="RefSeq" id="XP_029804968.1">
    <property type="nucleotide sequence ID" value="XM_029949108.1"/>
</dbReference>
<dbReference type="Ensembl" id="ENSSSUT00005033742.1">
    <property type="protein sequence ID" value="ENSSSUP00005029563.1"/>
    <property type="gene ID" value="ENSSSUG00005019121.1"/>
</dbReference>
<dbReference type="GO" id="GO:0097677">
    <property type="term" value="F:STAT family protein binding"/>
    <property type="evidence" value="ECO:0007669"/>
    <property type="project" value="TreeGrafter"/>
</dbReference>
<dbReference type="Proteomes" id="UP000472268">
    <property type="component" value="Chromosome 8"/>
</dbReference>
<dbReference type="RefSeq" id="XP_029804969.1">
    <property type="nucleotide sequence ID" value="XM_029949109.1"/>
</dbReference>
<sequence length="255" mass="27266">MRDRVGALGTCLGNVQGAGEDSDKLLCGPEGAQRGSPCPSPWMRAPVVHIDGNSRSEASPAEVKNAQSDVSLSLHDDNKALPCWKESLRSSSACAAARSQTAYPSCAPAGARCAGVACSAGRGWPEGGPGASDSHRGWLRTRELWGSGLPCLQKRSEVGVSEEEPPSALLEGRGSESELSCLRFILSPLLCARPEVFLNDETQWVFFGRSEPAFPEQTEYKKRLLRVQSTSAGLQIPLRLPAPSALRVASRLCHR</sequence>
<feature type="region of interest" description="Disordered" evidence="1">
    <location>
        <begin position="17"/>
        <end position="43"/>
    </location>
</feature>
<reference evidence="3 4" key="1">
    <citation type="submission" date="2019-05" db="EMBL/GenBank/DDBJ databases">
        <title>A Chromosome-scale Meerkat (S. suricatta) Genome Assembly.</title>
        <authorList>
            <person name="Dudchenko O."/>
            <person name="Lieberman Aiden E."/>
            <person name="Tung J."/>
            <person name="Barreiro L.B."/>
            <person name="Clutton-Brock T.H."/>
        </authorList>
    </citation>
    <scope>NUCLEOTIDE SEQUENCE [LARGE SCALE GENOMIC DNA]</scope>
</reference>
<dbReference type="GO" id="GO:0005634">
    <property type="term" value="C:nucleus"/>
    <property type="evidence" value="ECO:0007669"/>
    <property type="project" value="TreeGrafter"/>
</dbReference>
<reference evidence="3" key="2">
    <citation type="submission" date="2025-08" db="UniProtKB">
        <authorList>
            <consortium name="Ensembl"/>
        </authorList>
    </citation>
    <scope>IDENTIFICATION</scope>
</reference>
<proteinExistence type="predicted"/>
<dbReference type="PANTHER" id="PTHR31980:SF1">
    <property type="entry name" value="PROTEIN FAM220A"/>
    <property type="match status" value="1"/>
</dbReference>
<dbReference type="PANTHER" id="PTHR31980">
    <property type="entry name" value="PROTEIN FAM220A"/>
    <property type="match status" value="1"/>
</dbReference>
<dbReference type="CTD" id="84792"/>
<evidence type="ECO:0000256" key="1">
    <source>
        <dbReference type="SAM" id="MobiDB-lite"/>
    </source>
</evidence>
<name>A0A673UVP1_SURSU</name>
<evidence type="ECO:0000259" key="2">
    <source>
        <dbReference type="Pfam" id="PF15487"/>
    </source>
</evidence>
<dbReference type="GeneID" id="115299664"/>
<organism evidence="3 4">
    <name type="scientific">Suricata suricatta</name>
    <name type="common">Meerkat</name>
    <dbReference type="NCBI Taxonomy" id="37032"/>
    <lineage>
        <taxon>Eukaryota</taxon>
        <taxon>Metazoa</taxon>
        <taxon>Chordata</taxon>
        <taxon>Craniata</taxon>
        <taxon>Vertebrata</taxon>
        <taxon>Euteleostomi</taxon>
        <taxon>Mammalia</taxon>
        <taxon>Eutheria</taxon>
        <taxon>Laurasiatheria</taxon>
        <taxon>Carnivora</taxon>
        <taxon>Feliformia</taxon>
        <taxon>Herpestidae</taxon>
        <taxon>Suricata</taxon>
    </lineage>
</organism>
<gene>
    <name evidence="3" type="primary">FAM220A</name>
</gene>
<accession>A0A673UVP1</accession>
<dbReference type="GO" id="GO:0000122">
    <property type="term" value="P:negative regulation of transcription by RNA polymerase II"/>
    <property type="evidence" value="ECO:0007669"/>
    <property type="project" value="TreeGrafter"/>
</dbReference>
<dbReference type="InterPro" id="IPR029155">
    <property type="entry name" value="SIPAR"/>
</dbReference>
<dbReference type="RefSeq" id="XP_029804966.1">
    <property type="nucleotide sequence ID" value="XM_029949106.1"/>
</dbReference>
<dbReference type="OMA" id="CHKGEPW"/>
<dbReference type="InterPro" id="IPR040355">
    <property type="entry name" value="FAM220A"/>
</dbReference>
<dbReference type="Pfam" id="PF15487">
    <property type="entry name" value="FAM220"/>
    <property type="match status" value="1"/>
</dbReference>
<feature type="domain" description="SIPAR" evidence="2">
    <location>
        <begin position="2"/>
        <end position="239"/>
    </location>
</feature>
<keyword evidence="4" id="KW-1185">Reference proteome</keyword>
<dbReference type="OrthoDB" id="60433at2759"/>
<evidence type="ECO:0000313" key="4">
    <source>
        <dbReference type="Proteomes" id="UP000472268"/>
    </source>
</evidence>
<dbReference type="AlphaFoldDB" id="A0A673UVP1"/>
<evidence type="ECO:0000313" key="3">
    <source>
        <dbReference type="Ensembl" id="ENSSSUP00005029563.1"/>
    </source>
</evidence>
<reference evidence="3" key="3">
    <citation type="submission" date="2025-09" db="UniProtKB">
        <authorList>
            <consortium name="Ensembl"/>
        </authorList>
    </citation>
    <scope>IDENTIFICATION</scope>
</reference>